<dbReference type="Gene3D" id="3.40.50.300">
    <property type="entry name" value="P-loop containing nucleotide triphosphate hydrolases"/>
    <property type="match status" value="1"/>
</dbReference>
<organism evidence="2 3">
    <name type="scientific">Nitritalea halalkaliphila LW7</name>
    <dbReference type="NCBI Taxonomy" id="1189621"/>
    <lineage>
        <taxon>Bacteria</taxon>
        <taxon>Pseudomonadati</taxon>
        <taxon>Bacteroidota</taxon>
        <taxon>Cytophagia</taxon>
        <taxon>Cytophagales</taxon>
        <taxon>Cyclobacteriaceae</taxon>
        <taxon>Nitritalea</taxon>
    </lineage>
</organism>
<dbReference type="PANTHER" id="PTHR37512:SF1">
    <property type="entry name" value="NADR_TTD14 AAA DOMAIN-CONTAINING PROTEIN"/>
    <property type="match status" value="1"/>
</dbReference>
<accession>I5CAE3</accession>
<reference evidence="2 3" key="1">
    <citation type="submission" date="2012-05" db="EMBL/GenBank/DDBJ databases">
        <title>Genome sequence of Nitritalea halalkaliphila LW7.</title>
        <authorList>
            <person name="Jangir P.K."/>
            <person name="Singh A."/>
            <person name="Shivaji S."/>
            <person name="Sharma R."/>
        </authorList>
    </citation>
    <scope>NUCLEOTIDE SEQUENCE [LARGE SCALE GENOMIC DNA]</scope>
    <source>
        <strain evidence="2 3">LW7</strain>
    </source>
</reference>
<feature type="domain" description="NadR/Ttd14 AAA" evidence="1">
    <location>
        <begin position="4"/>
        <end position="93"/>
    </location>
</feature>
<comment type="caution">
    <text evidence="2">The sequence shown here is derived from an EMBL/GenBank/DDBJ whole genome shotgun (WGS) entry which is preliminary data.</text>
</comment>
<proteinExistence type="predicted"/>
<dbReference type="SUPFAM" id="SSF52540">
    <property type="entry name" value="P-loop containing nucleoside triphosphate hydrolases"/>
    <property type="match status" value="1"/>
</dbReference>
<dbReference type="Proteomes" id="UP000005551">
    <property type="component" value="Unassembled WGS sequence"/>
</dbReference>
<dbReference type="PANTHER" id="PTHR37512">
    <property type="entry name" value="TRIFUNCTIONAL NAD BIOSYNTHESIS/REGULATOR PROTEIN NADR"/>
    <property type="match status" value="1"/>
</dbReference>
<dbReference type="Pfam" id="PF13521">
    <property type="entry name" value="AAA_28"/>
    <property type="match status" value="1"/>
</dbReference>
<gene>
    <name evidence="2" type="ORF">A3SI_02051</name>
</gene>
<dbReference type="GO" id="GO:0016301">
    <property type="term" value="F:kinase activity"/>
    <property type="evidence" value="ECO:0007669"/>
    <property type="project" value="UniProtKB-KW"/>
</dbReference>
<protein>
    <submittedName>
        <fullName evidence="2">Nad metabolism atpase/kinase-like protein</fullName>
    </submittedName>
</protein>
<dbReference type="RefSeq" id="WP_009053344.1">
    <property type="nucleotide sequence ID" value="NZ_AJYA01000002.1"/>
</dbReference>
<evidence type="ECO:0000313" key="3">
    <source>
        <dbReference type="Proteomes" id="UP000005551"/>
    </source>
</evidence>
<evidence type="ECO:0000313" key="2">
    <source>
        <dbReference type="EMBL" id="EIM78795.1"/>
    </source>
</evidence>
<keyword evidence="2" id="KW-0808">Transferase</keyword>
<dbReference type="InterPro" id="IPR027417">
    <property type="entry name" value="P-loop_NTPase"/>
</dbReference>
<dbReference type="InterPro" id="IPR052735">
    <property type="entry name" value="NAD_biosynth-regulator"/>
</dbReference>
<name>I5CAE3_9BACT</name>
<keyword evidence="2" id="KW-0418">Kinase</keyword>
<sequence>MFSVAIVGTESSGKSTLARALQAALGGHYVPEFARSYLAGQQPPYLRETLWEIAKGQLAAEAAARASQPPYLWCDTSMLTMKIWEEHAFGAVAPLSQQPMPSILMPCMCYQIIVCPGSRIPARVPES</sequence>
<evidence type="ECO:0000259" key="1">
    <source>
        <dbReference type="Pfam" id="PF13521"/>
    </source>
</evidence>
<dbReference type="InterPro" id="IPR038727">
    <property type="entry name" value="NadR/Ttd14_AAA_dom"/>
</dbReference>
<dbReference type="OrthoDB" id="9151999at2"/>
<dbReference type="STRING" id="1189621.A3SI_02051"/>
<dbReference type="EMBL" id="AJYA01000002">
    <property type="protein sequence ID" value="EIM78795.1"/>
    <property type="molecule type" value="Genomic_DNA"/>
</dbReference>
<dbReference type="AlphaFoldDB" id="I5CAE3"/>
<keyword evidence="3" id="KW-1185">Reference proteome</keyword>